<evidence type="ECO:0000256" key="1">
    <source>
        <dbReference type="ARBA" id="ARBA00004496"/>
    </source>
</evidence>
<dbReference type="PROSITE" id="PS00018">
    <property type="entry name" value="EF_HAND_1"/>
    <property type="match status" value="1"/>
</dbReference>
<comment type="subcellular location">
    <subcellularLocation>
        <location evidence="1">Cytoplasm</location>
    </subcellularLocation>
</comment>
<dbReference type="RefSeq" id="XP_044565077.1">
    <property type="nucleotide sequence ID" value="XM_044704223.1"/>
</dbReference>
<dbReference type="PROSITE" id="PS50222">
    <property type="entry name" value="EF_HAND_2"/>
    <property type="match status" value="1"/>
</dbReference>
<dbReference type="GeneID" id="68120793"/>
<dbReference type="GO" id="GO:0000226">
    <property type="term" value="P:microtubule cytoskeleton organization"/>
    <property type="evidence" value="ECO:0007669"/>
    <property type="project" value="TreeGrafter"/>
</dbReference>
<dbReference type="PANTHER" id="PTHR12085">
    <property type="entry name" value="SERINE/THREONINE-PROTEIN PHOSPHATASE 2A REGULATORY SUBUNIT B'' SUBUNIT GAMMA"/>
    <property type="match status" value="1"/>
</dbReference>
<reference evidence="6 7" key="1">
    <citation type="journal article" date="2019" name="Sci. Rep.">
        <title>Nanopore sequencing improves the draft genome of the human pathogenic amoeba Naegleria fowleri.</title>
        <authorList>
            <person name="Liechti N."/>
            <person name="Schurch N."/>
            <person name="Bruggmann R."/>
            <person name="Wittwer M."/>
        </authorList>
    </citation>
    <scope>NUCLEOTIDE SEQUENCE [LARGE SCALE GENOMIC DNA]</scope>
    <source>
        <strain evidence="6 7">ATCC 30894</strain>
    </source>
</reference>
<dbReference type="VEuPathDB" id="AmoebaDB:NfTy_027910"/>
<dbReference type="GO" id="GO:0030865">
    <property type="term" value="P:cortical cytoskeleton organization"/>
    <property type="evidence" value="ECO:0007669"/>
    <property type="project" value="TreeGrafter"/>
</dbReference>
<protein>
    <recommendedName>
        <fullName evidence="5">EF-hand domain-containing protein</fullName>
    </recommendedName>
</protein>
<keyword evidence="4" id="KW-1133">Transmembrane helix</keyword>
<keyword evidence="4" id="KW-0472">Membrane</keyword>
<sequence>MHQDNTPYTQFDSVVQTTTPYPSQPQYYNNVTTTTDPNYLPYSTPPPQYYTPGVETTTTAVTTGYIQPHYDSDYTKKKNDDTCLLLFIVGFFIPLVWIFLFFITRDSSKYSQKARTMGNVGLGLIIASCMIAKKYNFSKKNHKMPITALISDLKGFIQEKKATEVIPDPAEVEYETMIEIENEIQQQAIQKDRSYNFIPRFFFSKGNSANRDKIQNLFMDVVKKCFISSREKSVLSSNELDKVWELLLEQDTSMEEGNEKLSYVGYETVKKQFPMEQAKEYFGSSLFLKLPKDEMGRINIPVFFNHILRKVSLIQNRNILMAYDTDNDGYLTEKDLERFVDNSIDQFVGLNTNAILRNDKNFRKIYIDTSVRKFMFFHNAHNGRVCVEDFLGSKELVEFNELQNDDLSEEEEMNNWFSIPSVKSVNEAFIQLDFTRSGLLSKNEFSKFNANSLTSGFINRMFQEYGTRNGKLDYKGFVDFLLAFENKKTVQSIKYFFNILDNSKTGKITPFIINYYFRDMLKKIRQNAKSSSATNDLAEESFEDPVKTADIVFEIYSMVKPKDKKNITIEDLLKSVEVGSTVVGLLVDVQEFWKYEQREEQSGN</sequence>
<dbReference type="InterPro" id="IPR018247">
    <property type="entry name" value="EF_Hand_1_Ca_BS"/>
</dbReference>
<dbReference type="AlphaFoldDB" id="A0A6A5C1B4"/>
<organism evidence="6 7">
    <name type="scientific">Naegleria fowleri</name>
    <name type="common">Brain eating amoeba</name>
    <dbReference type="NCBI Taxonomy" id="5763"/>
    <lineage>
        <taxon>Eukaryota</taxon>
        <taxon>Discoba</taxon>
        <taxon>Heterolobosea</taxon>
        <taxon>Tetramitia</taxon>
        <taxon>Eutetramitia</taxon>
        <taxon>Vahlkampfiidae</taxon>
        <taxon>Naegleria</taxon>
    </lineage>
</organism>
<dbReference type="CDD" id="cd21505">
    <property type="entry name" value="PPP2R3C"/>
    <property type="match status" value="1"/>
</dbReference>
<keyword evidence="3" id="KW-0106">Calcium</keyword>
<dbReference type="InterPro" id="IPR002048">
    <property type="entry name" value="EF_hand_dom"/>
</dbReference>
<gene>
    <name evidence="6" type="ORF">FDP41_013578</name>
</gene>
<dbReference type="InterPro" id="IPR039865">
    <property type="entry name" value="PPP2R3C"/>
</dbReference>
<dbReference type="PANTHER" id="PTHR12085:SF3">
    <property type="entry name" value="SERINE_THREONINE-PROTEIN PHOSPHATASE 2A REGULATORY SUBUNIT B'' SUBUNIT GAMMA"/>
    <property type="match status" value="1"/>
</dbReference>
<keyword evidence="7" id="KW-1185">Reference proteome</keyword>
<dbReference type="GO" id="GO:0005509">
    <property type="term" value="F:calcium ion binding"/>
    <property type="evidence" value="ECO:0007669"/>
    <property type="project" value="InterPro"/>
</dbReference>
<proteinExistence type="predicted"/>
<dbReference type="OrthoDB" id="10265007at2759"/>
<feature type="domain" description="EF-hand" evidence="5">
    <location>
        <begin position="311"/>
        <end position="346"/>
    </location>
</feature>
<dbReference type="OMA" id="HKFWAYE"/>
<evidence type="ECO:0000256" key="3">
    <source>
        <dbReference type="ARBA" id="ARBA00022837"/>
    </source>
</evidence>
<dbReference type="EMBL" id="VFQX01000019">
    <property type="protein sequence ID" value="KAF0980364.1"/>
    <property type="molecule type" value="Genomic_DNA"/>
</dbReference>
<evidence type="ECO:0000259" key="5">
    <source>
        <dbReference type="PROSITE" id="PS50222"/>
    </source>
</evidence>
<evidence type="ECO:0000256" key="4">
    <source>
        <dbReference type="SAM" id="Phobius"/>
    </source>
</evidence>
<keyword evidence="4" id="KW-0812">Transmembrane</keyword>
<dbReference type="VEuPathDB" id="AmoebaDB:FDP41_013578"/>
<keyword evidence="2" id="KW-0963">Cytoplasm</keyword>
<dbReference type="GO" id="GO:0005819">
    <property type="term" value="C:spindle"/>
    <property type="evidence" value="ECO:0007669"/>
    <property type="project" value="TreeGrafter"/>
</dbReference>
<accession>A0A6A5C1B4</accession>
<dbReference type="Gene3D" id="1.10.238.10">
    <property type="entry name" value="EF-hand"/>
    <property type="match status" value="1"/>
</dbReference>
<evidence type="ECO:0000313" key="7">
    <source>
        <dbReference type="Proteomes" id="UP000444721"/>
    </source>
</evidence>
<dbReference type="VEuPathDB" id="AmoebaDB:NF0020110"/>
<dbReference type="GO" id="GO:0035303">
    <property type="term" value="P:regulation of dephosphorylation"/>
    <property type="evidence" value="ECO:0007669"/>
    <property type="project" value="InterPro"/>
</dbReference>
<dbReference type="Proteomes" id="UP000444721">
    <property type="component" value="Unassembled WGS sequence"/>
</dbReference>
<dbReference type="GO" id="GO:0005737">
    <property type="term" value="C:cytoplasm"/>
    <property type="evidence" value="ECO:0007669"/>
    <property type="project" value="UniProtKB-SubCell"/>
</dbReference>
<feature type="transmembrane region" description="Helical" evidence="4">
    <location>
        <begin position="84"/>
        <end position="104"/>
    </location>
</feature>
<dbReference type="InterPro" id="IPR011992">
    <property type="entry name" value="EF-hand-dom_pair"/>
</dbReference>
<name>A0A6A5C1B4_NAEFO</name>
<dbReference type="SUPFAM" id="SSF47473">
    <property type="entry name" value="EF-hand"/>
    <property type="match status" value="2"/>
</dbReference>
<evidence type="ECO:0000256" key="2">
    <source>
        <dbReference type="ARBA" id="ARBA00022490"/>
    </source>
</evidence>
<comment type="caution">
    <text evidence="6">The sequence shown here is derived from an EMBL/GenBank/DDBJ whole genome shotgun (WGS) entry which is preliminary data.</text>
</comment>
<evidence type="ECO:0000313" key="6">
    <source>
        <dbReference type="EMBL" id="KAF0980364.1"/>
    </source>
</evidence>